<dbReference type="Proteomes" id="UP000005835">
    <property type="component" value="Unassembled WGS sequence"/>
</dbReference>
<dbReference type="AlphaFoldDB" id="K1JLG8"/>
<keyword evidence="2" id="KW-1185">Reference proteome</keyword>
<gene>
    <name evidence="1" type="ORF">HMPREF9465_01156</name>
</gene>
<organism evidence="1 2">
    <name type="scientific">Sutterella wadsworthensis 2_1_59BFAA</name>
    <dbReference type="NCBI Taxonomy" id="742823"/>
    <lineage>
        <taxon>Bacteria</taxon>
        <taxon>Pseudomonadati</taxon>
        <taxon>Pseudomonadota</taxon>
        <taxon>Betaproteobacteria</taxon>
        <taxon>Burkholderiales</taxon>
        <taxon>Sutterellaceae</taxon>
        <taxon>Sutterella</taxon>
    </lineage>
</organism>
<protein>
    <submittedName>
        <fullName evidence="1">Uncharacterized protein</fullName>
    </submittedName>
</protein>
<proteinExistence type="predicted"/>
<dbReference type="PATRIC" id="fig|742823.3.peg.1146"/>
<sequence length="99" mass="10789">MTTVDTIAQAIKEKKALEFAYHGFDRVVVPYACGLTPTNEIKMIGFQIGGGSNSGVTEKLRFYTAADIAGVAFSDAAYREATEEDKAVFAQLSKIYEQI</sequence>
<name>K1JLG8_9BURK</name>
<evidence type="ECO:0000313" key="1">
    <source>
        <dbReference type="EMBL" id="EKB31051.1"/>
    </source>
</evidence>
<evidence type="ECO:0000313" key="2">
    <source>
        <dbReference type="Proteomes" id="UP000005835"/>
    </source>
</evidence>
<dbReference type="EMBL" id="ADMG01000031">
    <property type="protein sequence ID" value="EKB31051.1"/>
    <property type="molecule type" value="Genomic_DNA"/>
</dbReference>
<comment type="caution">
    <text evidence="1">The sequence shown here is derived from an EMBL/GenBank/DDBJ whole genome shotgun (WGS) entry which is preliminary data.</text>
</comment>
<accession>K1JLG8</accession>
<dbReference type="HOGENOM" id="CLU_152989_0_1_4"/>
<dbReference type="OrthoDB" id="1493123at2"/>
<reference evidence="1 2" key="1">
    <citation type="submission" date="2012-05" db="EMBL/GenBank/DDBJ databases">
        <title>The Genome Sequence of Sutterella wadsworthensis 2_1_59BFAA.</title>
        <authorList>
            <consortium name="The Broad Institute Genome Sequencing Platform"/>
            <person name="Earl A."/>
            <person name="Ward D."/>
            <person name="Feldgarden M."/>
            <person name="Gevers D."/>
            <person name="Daigneault M."/>
            <person name="Strauss J."/>
            <person name="Allen-Vercoe E."/>
            <person name="Walker B."/>
            <person name="Young S.K."/>
            <person name="Zeng Q."/>
            <person name="Gargeya S."/>
            <person name="Fitzgerald M."/>
            <person name="Haas B."/>
            <person name="Abouelleil A."/>
            <person name="Alvarado L."/>
            <person name="Arachchi H.M."/>
            <person name="Berlin A.M."/>
            <person name="Chapman S.B."/>
            <person name="Goldberg J."/>
            <person name="Griggs A."/>
            <person name="Gujja S."/>
            <person name="Hansen M."/>
            <person name="Howarth C."/>
            <person name="Imamovic A."/>
            <person name="Larimer J."/>
            <person name="McCowen C."/>
            <person name="Montmayeur A."/>
            <person name="Murphy C."/>
            <person name="Neiman D."/>
            <person name="Pearson M."/>
            <person name="Priest M."/>
            <person name="Roberts A."/>
            <person name="Saif S."/>
            <person name="Shea T."/>
            <person name="Sisk P."/>
            <person name="Sykes S."/>
            <person name="Wortman J."/>
            <person name="Nusbaum C."/>
            <person name="Birren B."/>
        </authorList>
    </citation>
    <scope>NUCLEOTIDE SEQUENCE [LARGE SCALE GENOMIC DNA]</scope>
    <source>
        <strain evidence="1 2">2_1_59BFAA</strain>
    </source>
</reference>
<dbReference type="RefSeq" id="WP_005435036.1">
    <property type="nucleotide sequence ID" value="NZ_JH815516.1"/>
</dbReference>